<evidence type="ECO:0000313" key="3">
    <source>
        <dbReference type="Proteomes" id="UP000664940"/>
    </source>
</evidence>
<comment type="caution">
    <text evidence="2">The sequence shown here is derived from an EMBL/GenBank/DDBJ whole genome shotgun (WGS) entry which is preliminary data.</text>
</comment>
<sequence>MGHGADQIEAPGAAAAAASTAHLQGQAERLPEPPGQPLLLAAARGAQGEHGQSQGVPEGPVQPRAVEGGSLPASPALHLPWGPGPFPRLPLLEYPGLPGARPPWLPNGGRADRVFHHDPELAGGAGGAAALGPCPSVYPPGDLGG</sequence>
<evidence type="ECO:0000313" key="2">
    <source>
        <dbReference type="EMBL" id="KAF6131875.1"/>
    </source>
</evidence>
<reference evidence="2 3" key="1">
    <citation type="journal article" date="2020" name="Nature">
        <title>Six reference-quality genomes reveal evolution of bat adaptations.</title>
        <authorList>
            <person name="Jebb D."/>
            <person name="Huang Z."/>
            <person name="Pippel M."/>
            <person name="Hughes G.M."/>
            <person name="Lavrichenko K."/>
            <person name="Devanna P."/>
            <person name="Winkler S."/>
            <person name="Jermiin L.S."/>
            <person name="Skirmuntt E.C."/>
            <person name="Katzourakis A."/>
            <person name="Burkitt-Gray L."/>
            <person name="Ray D.A."/>
            <person name="Sullivan K.A.M."/>
            <person name="Roscito J.G."/>
            <person name="Kirilenko B.M."/>
            <person name="Davalos L.M."/>
            <person name="Corthals A.P."/>
            <person name="Power M.L."/>
            <person name="Jones G."/>
            <person name="Ransome R.D."/>
            <person name="Dechmann D.K.N."/>
            <person name="Locatelli A.G."/>
            <person name="Puechmaille S.J."/>
            <person name="Fedrigo O."/>
            <person name="Jarvis E.D."/>
            <person name="Hiller M."/>
            <person name="Vernes S.C."/>
            <person name="Myers E.W."/>
            <person name="Teeling E.C."/>
        </authorList>
    </citation>
    <scope>NUCLEOTIDE SEQUENCE [LARGE SCALE GENOMIC DNA]</scope>
    <source>
        <strain evidence="2">Bat1K_MPI-CBG_1</strain>
    </source>
</reference>
<feature type="region of interest" description="Disordered" evidence="1">
    <location>
        <begin position="1"/>
        <end position="85"/>
    </location>
</feature>
<gene>
    <name evidence="2" type="ORF">HJG60_014184</name>
</gene>
<evidence type="ECO:0000256" key="1">
    <source>
        <dbReference type="SAM" id="MobiDB-lite"/>
    </source>
</evidence>
<feature type="region of interest" description="Disordered" evidence="1">
    <location>
        <begin position="124"/>
        <end position="145"/>
    </location>
</feature>
<name>A0A834ESM3_9CHIR</name>
<feature type="compositionally biased region" description="Low complexity" evidence="1">
    <location>
        <begin position="1"/>
        <end position="27"/>
    </location>
</feature>
<dbReference type="EMBL" id="JABVXQ010000001">
    <property type="protein sequence ID" value="KAF6131875.1"/>
    <property type="molecule type" value="Genomic_DNA"/>
</dbReference>
<dbReference type="AlphaFoldDB" id="A0A834ESM3"/>
<protein>
    <submittedName>
        <fullName evidence="2">NYN domain and retroviral integrase containing</fullName>
    </submittedName>
</protein>
<accession>A0A834ESM3</accession>
<proteinExistence type="predicted"/>
<dbReference type="Proteomes" id="UP000664940">
    <property type="component" value="Unassembled WGS sequence"/>
</dbReference>
<organism evidence="2 3">
    <name type="scientific">Phyllostomus discolor</name>
    <name type="common">pale spear-nosed bat</name>
    <dbReference type="NCBI Taxonomy" id="89673"/>
    <lineage>
        <taxon>Eukaryota</taxon>
        <taxon>Metazoa</taxon>
        <taxon>Chordata</taxon>
        <taxon>Craniata</taxon>
        <taxon>Vertebrata</taxon>
        <taxon>Euteleostomi</taxon>
        <taxon>Mammalia</taxon>
        <taxon>Eutheria</taxon>
        <taxon>Laurasiatheria</taxon>
        <taxon>Chiroptera</taxon>
        <taxon>Yangochiroptera</taxon>
        <taxon>Phyllostomidae</taxon>
        <taxon>Phyllostominae</taxon>
        <taxon>Phyllostomus</taxon>
    </lineage>
</organism>